<dbReference type="Proteomes" id="UP000654913">
    <property type="component" value="Chromosome 5"/>
</dbReference>
<feature type="compositionally biased region" description="Acidic residues" evidence="8">
    <location>
        <begin position="32"/>
        <end position="78"/>
    </location>
</feature>
<protein>
    <recommendedName>
        <fullName evidence="7">Nuclear pore complex protein</fullName>
    </recommendedName>
</protein>
<feature type="region of interest" description="Disordered" evidence="8">
    <location>
        <begin position="835"/>
        <end position="864"/>
    </location>
</feature>
<keyword evidence="2" id="KW-0509">mRNA transport</keyword>
<keyword evidence="4 7" id="KW-0811">Translocation</keyword>
<dbReference type="GO" id="GO:0031965">
    <property type="term" value="C:nuclear membrane"/>
    <property type="evidence" value="ECO:0007669"/>
    <property type="project" value="UniProtKB-SubCell"/>
</dbReference>
<dbReference type="AlphaFoldDB" id="A0A7R8AQQ5"/>
<dbReference type="Gene3D" id="1.20.190.50">
    <property type="match status" value="1"/>
</dbReference>
<evidence type="ECO:0000256" key="4">
    <source>
        <dbReference type="ARBA" id="ARBA00023010"/>
    </source>
</evidence>
<reference evidence="9" key="1">
    <citation type="submission" date="2021-01" db="EMBL/GenBank/DDBJ databases">
        <authorList>
            <consortium name="Aspergillus puulaauensis MK2 genome sequencing consortium"/>
            <person name="Kazuki M."/>
            <person name="Futagami T."/>
        </authorList>
    </citation>
    <scope>NUCLEOTIDE SEQUENCE</scope>
    <source>
        <strain evidence="9">MK2</strain>
    </source>
</reference>
<dbReference type="GO" id="GO:0006406">
    <property type="term" value="P:mRNA export from nucleus"/>
    <property type="evidence" value="ECO:0007669"/>
    <property type="project" value="TreeGrafter"/>
</dbReference>
<keyword evidence="10" id="KW-1185">Reference proteome</keyword>
<keyword evidence="1 7" id="KW-0813">Transport</keyword>
<dbReference type="InterPro" id="IPR007252">
    <property type="entry name" value="Nup84/Nup107"/>
</dbReference>
<dbReference type="PANTHER" id="PTHR13003">
    <property type="entry name" value="NUP107-RELATED"/>
    <property type="match status" value="1"/>
</dbReference>
<dbReference type="GO" id="GO:0017056">
    <property type="term" value="F:structural constituent of nuclear pore"/>
    <property type="evidence" value="ECO:0007669"/>
    <property type="project" value="UniProtKB-UniRule"/>
</dbReference>
<feature type="compositionally biased region" description="Polar residues" evidence="8">
    <location>
        <begin position="16"/>
        <end position="29"/>
    </location>
</feature>
<gene>
    <name evidence="9" type="primary">NUP84</name>
    <name evidence="9" type="ORF">APUU_50551S</name>
</gene>
<feature type="region of interest" description="Disordered" evidence="8">
    <location>
        <begin position="1"/>
        <end position="97"/>
    </location>
</feature>
<evidence type="ECO:0000256" key="8">
    <source>
        <dbReference type="SAM" id="MobiDB-lite"/>
    </source>
</evidence>
<evidence type="ECO:0000313" key="9">
    <source>
        <dbReference type="EMBL" id="BCS25840.1"/>
    </source>
</evidence>
<proteinExistence type="inferred from homology"/>
<comment type="function">
    <text evidence="7">Functions as a component of the nuclear pore complex (NPC).</text>
</comment>
<dbReference type="GO" id="GO:0006606">
    <property type="term" value="P:protein import into nucleus"/>
    <property type="evidence" value="ECO:0007669"/>
    <property type="project" value="TreeGrafter"/>
</dbReference>
<comment type="subcellular location">
    <subcellularLocation>
        <location evidence="7">Nucleus</location>
        <location evidence="7">Nuclear pore complex</location>
    </subcellularLocation>
    <subcellularLocation>
        <location evidence="7">Nucleus membrane</location>
    </subcellularLocation>
</comment>
<reference evidence="9" key="2">
    <citation type="submission" date="2021-02" db="EMBL/GenBank/DDBJ databases">
        <title>Aspergillus puulaauensis MK2 genome sequence.</title>
        <authorList>
            <person name="Futagami T."/>
            <person name="Mori K."/>
            <person name="Kadooka C."/>
            <person name="Tanaka T."/>
        </authorList>
    </citation>
    <scope>NUCLEOTIDE SEQUENCE</scope>
    <source>
        <strain evidence="9">MK2</strain>
    </source>
</reference>
<dbReference type="GO" id="GO:0031080">
    <property type="term" value="C:nuclear pore outer ring"/>
    <property type="evidence" value="ECO:0007669"/>
    <property type="project" value="TreeGrafter"/>
</dbReference>
<dbReference type="FunFam" id="1.10.3450.20:FF:000003">
    <property type="entry name" value="Nuclear pore complex protein"/>
    <property type="match status" value="1"/>
</dbReference>
<dbReference type="GO" id="GO:0000973">
    <property type="term" value="P:post-transcriptional tethering of RNA polymerase II gene DNA at nuclear periphery"/>
    <property type="evidence" value="ECO:0007669"/>
    <property type="project" value="TreeGrafter"/>
</dbReference>
<keyword evidence="6 7" id="KW-0539">Nucleus</keyword>
<dbReference type="PANTHER" id="PTHR13003:SF2">
    <property type="entry name" value="NUCLEAR PORE COMPLEX PROTEIN NUP107"/>
    <property type="match status" value="1"/>
</dbReference>
<dbReference type="Pfam" id="PF04121">
    <property type="entry name" value="Nup84_Nup100"/>
    <property type="match status" value="1"/>
</dbReference>
<evidence type="ECO:0000256" key="1">
    <source>
        <dbReference type="ARBA" id="ARBA00022448"/>
    </source>
</evidence>
<name>A0A7R8AQQ5_9EURO</name>
<evidence type="ECO:0000256" key="7">
    <source>
        <dbReference type="RuleBase" id="RU365072"/>
    </source>
</evidence>
<comment type="similarity">
    <text evidence="7">Belongs to the nucleoporin Nup84/Nup107 family.</text>
</comment>
<dbReference type="Gene3D" id="1.10.3450.20">
    <property type="match status" value="1"/>
</dbReference>
<dbReference type="RefSeq" id="XP_041558034.1">
    <property type="nucleotide sequence ID" value="XM_041705560.1"/>
</dbReference>
<accession>A0A7R8AQQ5</accession>
<keyword evidence="7" id="KW-0472">Membrane</keyword>
<sequence length="1061" mass="120477">MAPLSRAAGSAGPVSGFTSFNSQQPPNNTEIIEIDDDDDEPMDEEEEVGEDEEGVEVEDYDEEMDDEDENGELEEDAPDMNGSESPLDLPGAPNGQSRPVVHELRYISDRATDGFDAASEFFTSAGAQQALHPLRRTADRVTRQIEAFAEKLDRFRQKGNRADEFGNYQAVYNLVKGYQTIAQDAIHDISKQETLKKAKGGWGFNQTNGTSQTDAKSEEELQRLQLEASTWQLLLNLISVDDPPSRASFRQSQETVFQKLHRYSSDREVWDQFMKADQYAVECVLTMKWLEHTARNSVLDIDSLISELETQAERGQGSWAHGWLYTKETIKGQKRLRAWPQPLEPNDPGITASLLTSEQSEPLVTQLDPDAVIRQKQNLQRKDQYYERATWMTCWKMIRQGESWSKIREWASDRLENWRAVSICGSSVDPNSGGDTPIDDSTTRMMNWRSQDSWRAACSSLARDSKTEDFERAVYGLLCGEPEAAFKVCQSWDDYLYVYFNNVLLSRYRGFCKQFQRKLNHSPTGPVVFTPEPAGYTDFNKFVQYTRGHERIGGEARNPYRTIQAVILGKGYDSFFASLAAAVSQAAINRDQPSFIPDLKPNYVDDSLLIAAEDGDALRIATHLFIVTNSIGYVRNDTQFYDIAAVNVIGYIANLEEAGLAYLIPLYACRLPEHVLYSVLGDVLIEIVDPRERRYQVQTMHKYDIDIESVIREQWVTVTSGESAIEHSRTLKQFPRVVTRKDGNRELVPVKHDFIGTDLSRKDEKIIRSLEWLRYIDGQWGRICFLGATLYRKFYISGRLPAARELSRRMRLSDISRESFGFDITDFAMDYEDELDIGTPEPSSPSKARAYGHKRNKSSSNSLPSTAQTRLLCVQSRTMRDLEQLILAFDALERFAGVCEKIDNGKRRRDSGTLKNLLAELQEALDGVSVHIDAVLYDWLISGQNDEEQAELEEIRNTYIPELFLDYHSALYYSAHVISSDILVQCMNLAMQVAENELLTRAFVASRRMAELTDALALSSKAMINARAKPDVRLLGGESLAIWNVEAPMDEEDLMMLREAR</sequence>
<dbReference type="GeneID" id="64975845"/>
<dbReference type="OrthoDB" id="3098at2759"/>
<dbReference type="EMBL" id="AP024447">
    <property type="protein sequence ID" value="BCS25840.1"/>
    <property type="molecule type" value="Genomic_DNA"/>
</dbReference>
<evidence type="ECO:0000313" key="10">
    <source>
        <dbReference type="Proteomes" id="UP000654913"/>
    </source>
</evidence>
<dbReference type="KEGG" id="apuu:APUU_50551S"/>
<keyword evidence="3" id="KW-0653">Protein transport</keyword>
<evidence type="ECO:0000256" key="3">
    <source>
        <dbReference type="ARBA" id="ARBA00022927"/>
    </source>
</evidence>
<comment type="subunit">
    <text evidence="7">Part of the nuclear pore complex (NPC).</text>
</comment>
<keyword evidence="5 7" id="KW-0906">Nuclear pore complex</keyword>
<evidence type="ECO:0000256" key="5">
    <source>
        <dbReference type="ARBA" id="ARBA00023132"/>
    </source>
</evidence>
<organism evidence="9 10">
    <name type="scientific">Aspergillus puulaauensis</name>
    <dbReference type="NCBI Taxonomy" id="1220207"/>
    <lineage>
        <taxon>Eukaryota</taxon>
        <taxon>Fungi</taxon>
        <taxon>Dikarya</taxon>
        <taxon>Ascomycota</taxon>
        <taxon>Pezizomycotina</taxon>
        <taxon>Eurotiomycetes</taxon>
        <taxon>Eurotiomycetidae</taxon>
        <taxon>Eurotiales</taxon>
        <taxon>Aspergillaceae</taxon>
        <taxon>Aspergillus</taxon>
    </lineage>
</organism>
<evidence type="ECO:0000256" key="6">
    <source>
        <dbReference type="ARBA" id="ARBA00023242"/>
    </source>
</evidence>
<evidence type="ECO:0000256" key="2">
    <source>
        <dbReference type="ARBA" id="ARBA00022816"/>
    </source>
</evidence>